<dbReference type="EC" id="2.5.-.-" evidence="4"/>
<accession>B3EQ80</accession>
<dbReference type="PANTHER" id="PTHR11703:SF2">
    <property type="entry name" value="DEOXYHYPUSINE SYNTHASE-LIKE PROTEIN"/>
    <property type="match status" value="1"/>
</dbReference>
<evidence type="ECO:0000256" key="4">
    <source>
        <dbReference type="HAMAP-Rule" id="MF_00640"/>
    </source>
</evidence>
<dbReference type="InterPro" id="IPR002773">
    <property type="entry name" value="Deoxyhypusine_synthase"/>
</dbReference>
<organism evidence="5">
    <name type="scientific">Chlorobium phaeobacteroides (strain BS1)</name>
    <dbReference type="NCBI Taxonomy" id="331678"/>
    <lineage>
        <taxon>Bacteria</taxon>
        <taxon>Pseudomonadati</taxon>
        <taxon>Chlorobiota</taxon>
        <taxon>Chlorobiia</taxon>
        <taxon>Chlorobiales</taxon>
        <taxon>Chlorobiaceae</taxon>
        <taxon>Chlorobium/Pelodictyon group</taxon>
        <taxon>Chlorobium</taxon>
    </lineage>
</organism>
<keyword evidence="3 4" id="KW-0808">Transferase</keyword>
<dbReference type="AlphaFoldDB" id="B3EQ80"/>
<dbReference type="EMBL" id="CP001101">
    <property type="protein sequence ID" value="ACE05378.1"/>
    <property type="molecule type" value="Genomic_DNA"/>
</dbReference>
<dbReference type="Pfam" id="PF01916">
    <property type="entry name" value="DS"/>
    <property type="match status" value="1"/>
</dbReference>
<gene>
    <name evidence="5" type="ordered locus">Cphamn1_2484</name>
</gene>
<dbReference type="eggNOG" id="COG1899">
    <property type="taxonomic scope" value="Bacteria"/>
</dbReference>
<dbReference type="PANTHER" id="PTHR11703">
    <property type="entry name" value="DEOXYHYPUSINE SYNTHASE"/>
    <property type="match status" value="1"/>
</dbReference>
<dbReference type="HOGENOM" id="CLU_039781_1_0_10"/>
<dbReference type="InterPro" id="IPR023496">
    <property type="entry name" value="Deoxyhypusine_synthase-like"/>
</dbReference>
<evidence type="ECO:0000256" key="2">
    <source>
        <dbReference type="ARBA" id="ARBA00017979"/>
    </source>
</evidence>
<dbReference type="NCBIfam" id="NF002699">
    <property type="entry name" value="PRK02492.1"/>
    <property type="match status" value="1"/>
</dbReference>
<reference evidence="5" key="1">
    <citation type="submission" date="2008-06" db="EMBL/GenBank/DDBJ databases">
        <title>Complete sequence of Chlorobium phaeobacteroides BS1.</title>
        <authorList>
            <consortium name="US DOE Joint Genome Institute"/>
            <person name="Lucas S."/>
            <person name="Copeland A."/>
            <person name="Lapidus A."/>
            <person name="Glavina del Rio T."/>
            <person name="Dalin E."/>
            <person name="Tice H."/>
            <person name="Bruce D."/>
            <person name="Goodwin L."/>
            <person name="Pitluck S."/>
            <person name="Schmutz J."/>
            <person name="Larimer F."/>
            <person name="Land M."/>
            <person name="Hauser L."/>
            <person name="Kyrpides N."/>
            <person name="Ovchinnikova G."/>
            <person name="Li T."/>
            <person name="Liu Z."/>
            <person name="Zhao F."/>
            <person name="Overmann J."/>
            <person name="Bryant D.A."/>
            <person name="Richardson P."/>
        </authorList>
    </citation>
    <scope>NUCLEOTIDE SEQUENCE [LARGE SCALE GENOMIC DNA]</scope>
    <source>
        <strain evidence="5">BS1</strain>
    </source>
</reference>
<evidence type="ECO:0000313" key="5">
    <source>
        <dbReference type="EMBL" id="ACE05378.1"/>
    </source>
</evidence>
<dbReference type="GO" id="GO:0034038">
    <property type="term" value="F:deoxyhypusine synthase activity"/>
    <property type="evidence" value="ECO:0007669"/>
    <property type="project" value="TreeGrafter"/>
</dbReference>
<comment type="similarity">
    <text evidence="1 4">Belongs to the deoxyhypusine synthase family.</text>
</comment>
<name>B3EQ80_CHLPB</name>
<dbReference type="Gene3D" id="3.40.910.10">
    <property type="entry name" value="Deoxyhypusine synthase"/>
    <property type="match status" value="1"/>
</dbReference>
<proteinExistence type="inferred from homology"/>
<sequence length="352" mass="39223">MHTEITKQDLLKEPVRHIDIKSVDVVPLIDQMGETAFQARNLSRAALIVDMMQRDRECAVILTLAGSLVSAGLKQVIIDMIEHNMIDVIVSTGANIVDQDFFEALGFRHYKGDPFADDTLLREMSIDRIYDTYIDEDELRVCDDTMAVIANSMKPGAYSSREFIMEMGRYIDEKNLDRNSIVYKAFEKGVPIFVPAFSDCSAGFGLVHHQWHHPQEQVTIDSVKDFRELTRIKIANDKTGILMVGGGVPKNFTQDIVVAAEVLGYEDVSMHTYAVQVTVADERDGALSGSTLKEASSWGKVDTVHEQMVFSEATIALPLLAGYAYHKKGWEGREAKNFNALLAEEPVLSGNS</sequence>
<dbReference type="STRING" id="331678.Cphamn1_2484"/>
<dbReference type="InterPro" id="IPR029035">
    <property type="entry name" value="DHS-like_NAD/FAD-binding_dom"/>
</dbReference>
<dbReference type="GO" id="GO:0005737">
    <property type="term" value="C:cytoplasm"/>
    <property type="evidence" value="ECO:0007669"/>
    <property type="project" value="TreeGrafter"/>
</dbReference>
<protein>
    <recommendedName>
        <fullName evidence="2 4">Deoxyhypusine synthase-like protein</fullName>
        <ecNumber evidence="4">2.5.-.-</ecNumber>
    </recommendedName>
</protein>
<dbReference type="OrthoDB" id="9771211at2"/>
<evidence type="ECO:0000256" key="3">
    <source>
        <dbReference type="ARBA" id="ARBA00022679"/>
    </source>
</evidence>
<dbReference type="HAMAP" id="MF_00640">
    <property type="entry name" value="DHS_like"/>
    <property type="match status" value="1"/>
</dbReference>
<dbReference type="KEGG" id="cpb:Cphamn1_2484"/>
<dbReference type="InterPro" id="IPR036982">
    <property type="entry name" value="Deoxyhypusine_synthase_sf"/>
</dbReference>
<dbReference type="SUPFAM" id="SSF52467">
    <property type="entry name" value="DHS-like NAD/FAD-binding domain"/>
    <property type="match status" value="1"/>
</dbReference>
<evidence type="ECO:0000256" key="1">
    <source>
        <dbReference type="ARBA" id="ARBA00009892"/>
    </source>
</evidence>